<dbReference type="STRING" id="156889.Mmc1_1725"/>
<protein>
    <submittedName>
        <fullName evidence="1">Uncharacterized protein</fullName>
    </submittedName>
</protein>
<dbReference type="EMBL" id="CP000471">
    <property type="protein sequence ID" value="ABK44233.1"/>
    <property type="molecule type" value="Genomic_DNA"/>
</dbReference>
<dbReference type="AlphaFoldDB" id="A0L8E0"/>
<name>A0L8E0_MAGMM</name>
<accession>A0L8E0</accession>
<proteinExistence type="predicted"/>
<evidence type="ECO:0000313" key="1">
    <source>
        <dbReference type="EMBL" id="ABK44233.1"/>
    </source>
</evidence>
<sequence>MALQLNFTSSRFGVNCPDGYVRIYSFQGDNKRVHCRAGFYASKAARAAGQAPLEEEGFEFDFDESDGDNLLKRLYANIKADPRFALALDV</sequence>
<dbReference type="HOGENOM" id="CLU_2437311_0_0_5"/>
<dbReference type="Proteomes" id="UP000002586">
    <property type="component" value="Chromosome"/>
</dbReference>
<reference evidence="2" key="1">
    <citation type="journal article" date="2009" name="Appl. Environ. Microbiol.">
        <title>Complete genome sequence of the chemolithoautotrophic marine magnetotactic coccus strain MC-1.</title>
        <authorList>
            <person name="Schubbe S."/>
            <person name="Williams T.J."/>
            <person name="Xie G."/>
            <person name="Kiss H.E."/>
            <person name="Brettin T.S."/>
            <person name="Martinez D."/>
            <person name="Ross C.A."/>
            <person name="Schuler D."/>
            <person name="Cox B.L."/>
            <person name="Nealson K.H."/>
            <person name="Bazylinski D.A."/>
        </authorList>
    </citation>
    <scope>NUCLEOTIDE SEQUENCE [LARGE SCALE GENOMIC DNA]</scope>
    <source>
        <strain evidence="2">ATCC BAA-1437 / JCM 17883 / MC-1</strain>
    </source>
</reference>
<reference evidence="1 2" key="2">
    <citation type="journal article" date="2012" name="Int. J. Syst. Evol. Microbiol.">
        <title>Magnetococcus marinus gen. nov., sp. nov., a marine, magnetotactic bacterium that represents a novel lineage (Magnetococcaceae fam. nov.; Magnetococcales ord. nov.) at the base of the Alphaproteobacteria.</title>
        <authorList>
            <person name="Bazylinski D.A."/>
            <person name="Williams T.J."/>
            <person name="Lefevre C.T."/>
            <person name="Berg R.J."/>
            <person name="Zhang C.L."/>
            <person name="Bowser S.S."/>
            <person name="Dean A.J."/>
            <person name="Beveridge T.J."/>
        </authorList>
    </citation>
    <scope>NUCLEOTIDE SEQUENCE [LARGE SCALE GENOMIC DNA]</scope>
    <source>
        <strain evidence="2">ATCC BAA-1437 / JCM 17883 / MC-1</strain>
    </source>
</reference>
<dbReference type="KEGG" id="mgm:Mmc1_1725"/>
<gene>
    <name evidence="1" type="ordered locus">Mmc1_1725</name>
</gene>
<evidence type="ECO:0000313" key="2">
    <source>
        <dbReference type="Proteomes" id="UP000002586"/>
    </source>
</evidence>
<keyword evidence="2" id="KW-1185">Reference proteome</keyword>
<dbReference type="RefSeq" id="WP_011713381.1">
    <property type="nucleotide sequence ID" value="NC_008576.1"/>
</dbReference>
<organism evidence="1 2">
    <name type="scientific">Magnetococcus marinus (strain ATCC BAA-1437 / JCM 17883 / MC-1)</name>
    <dbReference type="NCBI Taxonomy" id="156889"/>
    <lineage>
        <taxon>Bacteria</taxon>
        <taxon>Pseudomonadati</taxon>
        <taxon>Pseudomonadota</taxon>
        <taxon>Magnetococcia</taxon>
        <taxon>Magnetococcales</taxon>
        <taxon>Magnetococcaceae</taxon>
        <taxon>Magnetococcus</taxon>
    </lineage>
</organism>